<keyword evidence="11" id="KW-1185">Reference proteome</keyword>
<evidence type="ECO:0000256" key="8">
    <source>
        <dbReference type="ARBA" id="ARBA00038263"/>
    </source>
</evidence>
<accession>A0ABR7UNZ4</accession>
<keyword evidence="5" id="KW-0732">Signal</keyword>
<dbReference type="SUPFAM" id="SSF49373">
    <property type="entry name" value="Invasin/intimin cell-adhesion fragments"/>
    <property type="match status" value="1"/>
</dbReference>
<evidence type="ECO:0000313" key="11">
    <source>
        <dbReference type="Proteomes" id="UP000661715"/>
    </source>
</evidence>
<dbReference type="InterPro" id="IPR012334">
    <property type="entry name" value="Pectin_lyas_fold"/>
</dbReference>
<comment type="cofactor">
    <cofactor evidence="1">
        <name>Ca(2+)</name>
        <dbReference type="ChEBI" id="CHEBI:29108"/>
    </cofactor>
</comment>
<dbReference type="Proteomes" id="UP000661715">
    <property type="component" value="Unassembled WGS sequence"/>
</dbReference>
<dbReference type="Pfam" id="PF22842">
    <property type="entry name" value="Pel9A-like_beta_helix"/>
    <property type="match status" value="1"/>
</dbReference>
<dbReference type="SMART" id="SM00635">
    <property type="entry name" value="BID_2"/>
    <property type="match status" value="1"/>
</dbReference>
<evidence type="ECO:0000256" key="5">
    <source>
        <dbReference type="ARBA" id="ARBA00022729"/>
    </source>
</evidence>
<evidence type="ECO:0000256" key="7">
    <source>
        <dbReference type="ARBA" id="ARBA00023239"/>
    </source>
</evidence>
<proteinExistence type="inferred from homology"/>
<dbReference type="Gene3D" id="2.60.40.1080">
    <property type="match status" value="1"/>
</dbReference>
<evidence type="ECO:0000256" key="1">
    <source>
        <dbReference type="ARBA" id="ARBA00001913"/>
    </source>
</evidence>
<keyword evidence="3" id="KW-0964">Secreted</keyword>
<dbReference type="InterPro" id="IPR003343">
    <property type="entry name" value="Big_2"/>
</dbReference>
<dbReference type="Gene3D" id="2.160.20.10">
    <property type="entry name" value="Single-stranded right-handed beta-helix, Pectin lyase-like"/>
    <property type="match status" value="1"/>
</dbReference>
<reference evidence="10 11" key="1">
    <citation type="journal article" date="2020" name="Microbiol. Res.">
        <title>Flavobacterium pokkalii sp. nov., a novel plant growth promoting native rhizobacteria isolated from pokkali rice grown in coastal saline affected agricultural regions of southern India, Kerala.</title>
        <authorList>
            <person name="Menon R.R."/>
            <person name="Kumari S."/>
            <person name="Viver T."/>
            <person name="Rameshkumar N."/>
        </authorList>
    </citation>
    <scope>NUCLEOTIDE SEQUENCE [LARGE SCALE GENOMIC DNA]</scope>
    <source>
        <strain evidence="10 11">L1I52</strain>
    </source>
</reference>
<dbReference type="SUPFAM" id="SSF51126">
    <property type="entry name" value="Pectin lyase-like"/>
    <property type="match status" value="1"/>
</dbReference>
<name>A0ABR7UNZ4_9FLAO</name>
<dbReference type="PANTHER" id="PTHR40088">
    <property type="entry name" value="PECTATE LYASE (EUROFUNG)"/>
    <property type="match status" value="1"/>
</dbReference>
<organism evidence="10 11">
    <name type="scientific">Flavobacterium pokkalii</name>
    <dbReference type="NCBI Taxonomy" id="1940408"/>
    <lineage>
        <taxon>Bacteria</taxon>
        <taxon>Pseudomonadati</taxon>
        <taxon>Bacteroidota</taxon>
        <taxon>Flavobacteriia</taxon>
        <taxon>Flavobacteriales</taxon>
        <taxon>Flavobacteriaceae</taxon>
        <taxon>Flavobacterium</taxon>
    </lineage>
</organism>
<dbReference type="InterPro" id="IPR053868">
    <property type="entry name" value="Pel9A-like_beta_helix"/>
</dbReference>
<evidence type="ECO:0000256" key="4">
    <source>
        <dbReference type="ARBA" id="ARBA00022723"/>
    </source>
</evidence>
<keyword evidence="7" id="KW-0456">Lyase</keyword>
<evidence type="ECO:0000256" key="3">
    <source>
        <dbReference type="ARBA" id="ARBA00022525"/>
    </source>
</evidence>
<evidence type="ECO:0000256" key="6">
    <source>
        <dbReference type="ARBA" id="ARBA00022837"/>
    </source>
</evidence>
<protein>
    <recommendedName>
        <fullName evidence="9">BIG2 domain-containing protein</fullName>
    </recommendedName>
</protein>
<dbReference type="InterPro" id="IPR011050">
    <property type="entry name" value="Pectin_lyase_fold/virulence"/>
</dbReference>
<evidence type="ECO:0000313" key="10">
    <source>
        <dbReference type="EMBL" id="MBD0724147.1"/>
    </source>
</evidence>
<dbReference type="InterPro" id="IPR052052">
    <property type="entry name" value="Polysaccharide_Lyase_9"/>
</dbReference>
<comment type="similarity">
    <text evidence="8">Belongs to the polysaccharide lyase 9 family.</text>
</comment>
<sequence length="494" mass="52120">MKNILKIVFLLTLFACSKDEATANENNSNNENNNRVYVSSVAISGTDITSGTTTQLSATVLPAEATSKTLVWSSSDNSIATVSSTGLVTALKNGTVTITATASDKNIIKATKTITISSFTTAPTYTYTVSNATELLTALSKVKAGESIFLNGGTYTMNARITLSASGSAGNEIKILGQLDGTRAKLDFSAMPESSSNQGIVLSGSYWNIKGIDIYNAGDNGMQIKGSNNTIEFCSFSECSDSGLQLDNGASNNTILNCDSYFNADSSLENADGFACKLNVGTGNKFIGCRAWQNLDDGWDGYLRGADNVTTTYTNCWSIKNGYLKDGTKGAGDGNGFKTGGSDDKLLKHNGIYKNCIAAGNVADGFDHNSNRGNVEIYNCSAYSNGNNYNFSSTNPLAKLTLKNSCAIGAYGSVKADVLDVTNNGWQNGLVTDATDFESTDISQLIQARKADGSLPDVTFMKLKATSDLIDKGVVIDGIPYLGTAPDLGAFELK</sequence>
<keyword evidence="6" id="KW-0106">Calcium</keyword>
<feature type="domain" description="BIG2" evidence="9">
    <location>
        <begin position="37"/>
        <end position="112"/>
    </location>
</feature>
<dbReference type="EMBL" id="NASZ01000002">
    <property type="protein sequence ID" value="MBD0724147.1"/>
    <property type="molecule type" value="Genomic_DNA"/>
</dbReference>
<dbReference type="RefSeq" id="WP_188219662.1">
    <property type="nucleotide sequence ID" value="NZ_NASZ01000002.1"/>
</dbReference>
<comment type="caution">
    <text evidence="10">The sequence shown here is derived from an EMBL/GenBank/DDBJ whole genome shotgun (WGS) entry which is preliminary data.</text>
</comment>
<comment type="subcellular location">
    <subcellularLocation>
        <location evidence="2">Secreted</location>
    </subcellularLocation>
</comment>
<keyword evidence="4" id="KW-0479">Metal-binding</keyword>
<dbReference type="Pfam" id="PF02368">
    <property type="entry name" value="Big_2"/>
    <property type="match status" value="1"/>
</dbReference>
<dbReference type="PANTHER" id="PTHR40088:SF1">
    <property type="entry name" value="PECTATE LYASE PEL9"/>
    <property type="match status" value="1"/>
</dbReference>
<dbReference type="InterPro" id="IPR008964">
    <property type="entry name" value="Invasin/intimin_cell_adhesion"/>
</dbReference>
<evidence type="ECO:0000256" key="2">
    <source>
        <dbReference type="ARBA" id="ARBA00004613"/>
    </source>
</evidence>
<gene>
    <name evidence="10" type="ORF">B6A10_03040</name>
</gene>
<evidence type="ECO:0000259" key="9">
    <source>
        <dbReference type="SMART" id="SM00635"/>
    </source>
</evidence>